<organism evidence="1 2">
    <name type="scientific">Thalassococcus halodurans</name>
    <dbReference type="NCBI Taxonomy" id="373675"/>
    <lineage>
        <taxon>Bacteria</taxon>
        <taxon>Pseudomonadati</taxon>
        <taxon>Pseudomonadota</taxon>
        <taxon>Alphaproteobacteria</taxon>
        <taxon>Rhodobacterales</taxon>
        <taxon>Roseobacteraceae</taxon>
        <taxon>Thalassococcus</taxon>
    </lineage>
</organism>
<sequence length="353" mass="38665">MHPSAKAKSRLRNITSSLPRNINDTWSDRDAFDTGRKLARQDDWDLLSALMMDADEGRNATREGTPLCEALAKGARADAIMVAQSAARRGECDDAAACLQQLEDVYSEDNLDPACGFVLAMAHLDTARAFATPTDDAVSPESKKHFKRAEEIFQCFGNQKDSSLLIALLRCALIDARPNHCKDLAPAYDALIAADPQNPRHLRHYGRSLVTRGIAPEDIAADMADLYDLQAYIWIYVGALAQDAMIVSSLNVQKFVIGVRKVLSGRTSQVTANRLAAACAKAARTMPENSRAQTVLSECAEWVSDNHIRQVQPDIWHGIIGTEQPKHPNTAVPTPPAQKGVLARLAQAWLSNR</sequence>
<evidence type="ECO:0000313" key="2">
    <source>
        <dbReference type="Proteomes" id="UP000236752"/>
    </source>
</evidence>
<dbReference type="Proteomes" id="UP000236752">
    <property type="component" value="Unassembled WGS sequence"/>
</dbReference>
<keyword evidence="2" id="KW-1185">Reference proteome</keyword>
<dbReference type="SUPFAM" id="SSF48452">
    <property type="entry name" value="TPR-like"/>
    <property type="match status" value="1"/>
</dbReference>
<evidence type="ECO:0000313" key="1">
    <source>
        <dbReference type="EMBL" id="SEF88411.1"/>
    </source>
</evidence>
<dbReference type="AlphaFoldDB" id="A0A1H5VNL4"/>
<gene>
    <name evidence="1" type="ORF">SAMN04488045_1104</name>
</gene>
<protein>
    <recommendedName>
        <fullName evidence="3">Tetratricopeptide repeat-containing protein</fullName>
    </recommendedName>
</protein>
<name>A0A1H5VNL4_9RHOB</name>
<dbReference type="OrthoDB" id="7734559at2"/>
<dbReference type="RefSeq" id="WP_103909489.1">
    <property type="nucleotide sequence ID" value="NZ_FNUZ01000002.1"/>
</dbReference>
<reference evidence="1 2" key="1">
    <citation type="submission" date="2016-10" db="EMBL/GenBank/DDBJ databases">
        <authorList>
            <person name="de Groot N.N."/>
        </authorList>
    </citation>
    <scope>NUCLEOTIDE SEQUENCE [LARGE SCALE GENOMIC DNA]</scope>
    <source>
        <strain evidence="1 2">DSM 26915</strain>
    </source>
</reference>
<dbReference type="InterPro" id="IPR011990">
    <property type="entry name" value="TPR-like_helical_dom_sf"/>
</dbReference>
<evidence type="ECO:0008006" key="3">
    <source>
        <dbReference type="Google" id="ProtNLM"/>
    </source>
</evidence>
<accession>A0A1H5VNL4</accession>
<dbReference type="EMBL" id="FNUZ01000002">
    <property type="protein sequence ID" value="SEF88411.1"/>
    <property type="molecule type" value="Genomic_DNA"/>
</dbReference>
<proteinExistence type="predicted"/>